<dbReference type="RefSeq" id="WP_119134026.1">
    <property type="nucleotide sequence ID" value="NZ_QXXQ01000003.1"/>
</dbReference>
<dbReference type="Pfam" id="PF00005">
    <property type="entry name" value="ABC_tran"/>
    <property type="match status" value="1"/>
</dbReference>
<keyword evidence="2" id="KW-0813">Transport</keyword>
<dbReference type="AlphaFoldDB" id="A0A398BYN7"/>
<feature type="domain" description="ABC transporter" evidence="6">
    <location>
        <begin position="5"/>
        <end position="234"/>
    </location>
</feature>
<reference evidence="7 8" key="1">
    <citation type="submission" date="2018-09" db="EMBL/GenBank/DDBJ databases">
        <title>Gemmobacter lutimaris sp. nov., a marine bacterium isolated from tidal flat.</title>
        <authorList>
            <person name="Lee D.W."/>
            <person name="Yoo Y."/>
            <person name="Kim J.-J."/>
            <person name="Kim B.S."/>
        </authorList>
    </citation>
    <scope>NUCLEOTIDE SEQUENCE [LARGE SCALE GENOMIC DNA]</scope>
    <source>
        <strain evidence="7 8">YJ-T1-11</strain>
    </source>
</reference>
<keyword evidence="3" id="KW-0536">Nodulation</keyword>
<evidence type="ECO:0000256" key="2">
    <source>
        <dbReference type="ARBA" id="ARBA00022448"/>
    </source>
</evidence>
<gene>
    <name evidence="7" type="ORF">D2N39_06755</name>
</gene>
<dbReference type="NCBIfam" id="TIGR03864">
    <property type="entry name" value="PQQ_ABC_ATP"/>
    <property type="match status" value="1"/>
</dbReference>
<dbReference type="PANTHER" id="PTHR42711">
    <property type="entry name" value="ABC TRANSPORTER ATP-BINDING PROTEIN"/>
    <property type="match status" value="1"/>
</dbReference>
<dbReference type="SUPFAM" id="SSF52540">
    <property type="entry name" value="P-loop containing nucleoside triphosphate hydrolases"/>
    <property type="match status" value="1"/>
</dbReference>
<dbReference type="InterPro" id="IPR027417">
    <property type="entry name" value="P-loop_NTPase"/>
</dbReference>
<dbReference type="GO" id="GO:0005524">
    <property type="term" value="F:ATP binding"/>
    <property type="evidence" value="ECO:0007669"/>
    <property type="project" value="UniProtKB-KW"/>
</dbReference>
<dbReference type="Proteomes" id="UP000266649">
    <property type="component" value="Unassembled WGS sequence"/>
</dbReference>
<name>A0A398BYN7_9RHOB</name>
<evidence type="ECO:0000256" key="3">
    <source>
        <dbReference type="ARBA" id="ARBA00022458"/>
    </source>
</evidence>
<comment type="similarity">
    <text evidence="1">Belongs to the ABC transporter superfamily.</text>
</comment>
<keyword evidence="4" id="KW-0547">Nucleotide-binding</keyword>
<evidence type="ECO:0000256" key="1">
    <source>
        <dbReference type="ARBA" id="ARBA00005417"/>
    </source>
</evidence>
<accession>A0A398BYN7</accession>
<dbReference type="InterPro" id="IPR003593">
    <property type="entry name" value="AAA+_ATPase"/>
</dbReference>
<dbReference type="GO" id="GO:0016887">
    <property type="term" value="F:ATP hydrolysis activity"/>
    <property type="evidence" value="ECO:0007669"/>
    <property type="project" value="InterPro"/>
</dbReference>
<comment type="caution">
    <text evidence="7">The sequence shown here is derived from an EMBL/GenBank/DDBJ whole genome shotgun (WGS) entry which is preliminary data.</text>
</comment>
<dbReference type="InterPro" id="IPR050763">
    <property type="entry name" value="ABC_transporter_ATP-binding"/>
</dbReference>
<organism evidence="7 8">
    <name type="scientific">Gemmobacter lutimaris</name>
    <dbReference type="NCBI Taxonomy" id="2306023"/>
    <lineage>
        <taxon>Bacteria</taxon>
        <taxon>Pseudomonadati</taxon>
        <taxon>Pseudomonadota</taxon>
        <taxon>Alphaproteobacteria</taxon>
        <taxon>Rhodobacterales</taxon>
        <taxon>Paracoccaceae</taxon>
        <taxon>Gemmobacter</taxon>
    </lineage>
</organism>
<evidence type="ECO:0000313" key="7">
    <source>
        <dbReference type="EMBL" id="RID92346.1"/>
    </source>
</evidence>
<dbReference type="EMBL" id="QXXQ01000003">
    <property type="protein sequence ID" value="RID92346.1"/>
    <property type="molecule type" value="Genomic_DNA"/>
</dbReference>
<dbReference type="OrthoDB" id="9778547at2"/>
<evidence type="ECO:0000313" key="8">
    <source>
        <dbReference type="Proteomes" id="UP000266649"/>
    </source>
</evidence>
<keyword evidence="5 7" id="KW-0067">ATP-binding</keyword>
<protein>
    <submittedName>
        <fullName evidence="7">ATP-binding cassette domain-containing protein</fullName>
    </submittedName>
</protein>
<keyword evidence="8" id="KW-1185">Reference proteome</keyword>
<sequence length="239" mass="25788">MTPGLGIHGVSYSYGAKAALSEVALEVPKGRFCALLGPNGAGKSTLFSLLTRLFTTRTGRITVAGQDLARAPRAALARMGVVFQQPTLDLDLTVRRNLLYFAALHGIGGREAEARTAEALERLGMAERAAEPVRALNGGHRRRMELARALIHRPEVLLLDEPTVGLDAAARAAITAHVHDLADQGLAVLWATHLTDEVRDSDQLAILHRGRLLADGITRDLRGDEPLREMFLRLTGAEA</sequence>
<dbReference type="InterPro" id="IPR003439">
    <property type="entry name" value="ABC_transporter-like_ATP-bd"/>
</dbReference>
<dbReference type="SMART" id="SM00382">
    <property type="entry name" value="AAA"/>
    <property type="match status" value="1"/>
</dbReference>
<dbReference type="PANTHER" id="PTHR42711:SF5">
    <property type="entry name" value="ABC TRANSPORTER ATP-BINDING PROTEIN NATA"/>
    <property type="match status" value="1"/>
</dbReference>
<dbReference type="InterPro" id="IPR022467">
    <property type="entry name" value="ABC_transprt_ATP-bd_su_PQQ"/>
</dbReference>
<evidence type="ECO:0000259" key="6">
    <source>
        <dbReference type="PROSITE" id="PS50893"/>
    </source>
</evidence>
<dbReference type="PROSITE" id="PS50893">
    <property type="entry name" value="ABC_TRANSPORTER_2"/>
    <property type="match status" value="1"/>
</dbReference>
<evidence type="ECO:0000256" key="4">
    <source>
        <dbReference type="ARBA" id="ARBA00022741"/>
    </source>
</evidence>
<dbReference type="Gene3D" id="3.40.50.300">
    <property type="entry name" value="P-loop containing nucleotide triphosphate hydrolases"/>
    <property type="match status" value="1"/>
</dbReference>
<evidence type="ECO:0000256" key="5">
    <source>
        <dbReference type="ARBA" id="ARBA00022840"/>
    </source>
</evidence>
<proteinExistence type="inferred from homology"/>